<evidence type="ECO:0000313" key="3">
    <source>
        <dbReference type="Proteomes" id="UP000196074"/>
    </source>
</evidence>
<name>A0A1Y4QM64_9ENTE</name>
<feature type="transmembrane region" description="Helical" evidence="1">
    <location>
        <begin position="12"/>
        <end position="36"/>
    </location>
</feature>
<evidence type="ECO:0000256" key="1">
    <source>
        <dbReference type="SAM" id="Phobius"/>
    </source>
</evidence>
<keyword evidence="1" id="KW-1133">Transmembrane helix</keyword>
<reference evidence="3" key="1">
    <citation type="submission" date="2017-04" db="EMBL/GenBank/DDBJ databases">
        <title>Function of individual gut microbiota members based on whole genome sequencing of pure cultures obtained from chicken caecum.</title>
        <authorList>
            <person name="Medvecky M."/>
            <person name="Cejkova D."/>
            <person name="Polansky O."/>
            <person name="Karasova D."/>
            <person name="Kubasova T."/>
            <person name="Cizek A."/>
            <person name="Rychlik I."/>
        </authorList>
    </citation>
    <scope>NUCLEOTIDE SEQUENCE [LARGE SCALE GENOMIC DNA]</scope>
    <source>
        <strain evidence="3">An144</strain>
    </source>
</reference>
<comment type="caution">
    <text evidence="2">The sequence shown here is derived from an EMBL/GenBank/DDBJ whole genome shotgun (WGS) entry which is preliminary data.</text>
</comment>
<evidence type="ECO:0000313" key="2">
    <source>
        <dbReference type="EMBL" id="OUQ06081.1"/>
    </source>
</evidence>
<accession>A0A1Y4QM64</accession>
<keyword evidence="1" id="KW-0812">Transmembrane</keyword>
<feature type="transmembrane region" description="Helical" evidence="1">
    <location>
        <begin position="57"/>
        <end position="77"/>
    </location>
</feature>
<dbReference type="Proteomes" id="UP000196074">
    <property type="component" value="Unassembled WGS sequence"/>
</dbReference>
<feature type="transmembrane region" description="Helical" evidence="1">
    <location>
        <begin position="210"/>
        <end position="236"/>
    </location>
</feature>
<organism evidence="2 3">
    <name type="scientific">Enterococcus cecorum</name>
    <dbReference type="NCBI Taxonomy" id="44008"/>
    <lineage>
        <taxon>Bacteria</taxon>
        <taxon>Bacillati</taxon>
        <taxon>Bacillota</taxon>
        <taxon>Bacilli</taxon>
        <taxon>Lactobacillales</taxon>
        <taxon>Enterococcaceae</taxon>
        <taxon>Enterococcus</taxon>
    </lineage>
</organism>
<gene>
    <name evidence="2" type="ORF">B5E88_12520</name>
</gene>
<dbReference type="EMBL" id="NFLC01000081">
    <property type="protein sequence ID" value="OUQ06081.1"/>
    <property type="molecule type" value="Genomic_DNA"/>
</dbReference>
<proteinExistence type="predicted"/>
<keyword evidence="1" id="KW-0472">Membrane</keyword>
<dbReference type="RefSeq" id="WP_087216418.1">
    <property type="nucleotide sequence ID" value="NZ_NFLC01000081.1"/>
</dbReference>
<protein>
    <submittedName>
        <fullName evidence="2">Uncharacterized protein</fullName>
    </submittedName>
</protein>
<dbReference type="AlphaFoldDB" id="A0A1Y4QM64"/>
<sequence>MNQIISWLLENTGLLSIISSLLTVSFLSLSTFSEYVSLDKFFRTHYFSKKSVIVSELVQMILLIACSAILPVSILFLAATLADKNISIELIIKNQNNFLLCYSLIMIWIGFIFSLYLYSLKKSDKKEYIFSEYYVLSVDLNLPIANFPQNTKLYIQNFFKGKFLLLYYSDDNQNVARLLVEESKLFTVPIYYNNDINKNKNGHFEKAKNTFYGISLIILGIITLIMTVLGALAFIANN</sequence>
<feature type="transmembrane region" description="Helical" evidence="1">
    <location>
        <begin position="97"/>
        <end position="118"/>
    </location>
</feature>